<comment type="subcellular location">
    <subcellularLocation>
        <location evidence="8">Cytoplasm</location>
    </subcellularLocation>
</comment>
<dbReference type="InterPro" id="IPR009040">
    <property type="entry name" value="Ferritin-like_diiron"/>
</dbReference>
<dbReference type="GO" id="GO:0006879">
    <property type="term" value="P:intracellular iron ion homeostasis"/>
    <property type="evidence" value="ECO:0007669"/>
    <property type="project" value="UniProtKB-KW"/>
</dbReference>
<organism evidence="10 11">
    <name type="scientific">Mongoliibacter ruber</name>
    <dbReference type="NCBI Taxonomy" id="1750599"/>
    <lineage>
        <taxon>Bacteria</taxon>
        <taxon>Pseudomonadati</taxon>
        <taxon>Bacteroidota</taxon>
        <taxon>Cytophagia</taxon>
        <taxon>Cytophagales</taxon>
        <taxon>Cyclobacteriaceae</taxon>
        <taxon>Mongoliibacter</taxon>
    </lineage>
</organism>
<feature type="domain" description="Ferritin-like diiron" evidence="9">
    <location>
        <begin position="27"/>
        <end position="172"/>
    </location>
</feature>
<protein>
    <recommendedName>
        <fullName evidence="8">Ferritin</fullName>
        <ecNumber evidence="8">1.16.3.2</ecNumber>
    </recommendedName>
</protein>
<comment type="caution">
    <text evidence="10">The sequence shown here is derived from an EMBL/GenBank/DDBJ whole genome shotgun (WGS) entry which is preliminary data.</text>
</comment>
<dbReference type="Proteomes" id="UP000238157">
    <property type="component" value="Unassembled WGS sequence"/>
</dbReference>
<comment type="catalytic activity">
    <reaction evidence="8">
        <text>4 Fe(2+) + O2 + 6 H2O = 4 iron(III) oxide-hydroxide + 12 H(+)</text>
        <dbReference type="Rhea" id="RHEA:11972"/>
        <dbReference type="ChEBI" id="CHEBI:15377"/>
        <dbReference type="ChEBI" id="CHEBI:15378"/>
        <dbReference type="ChEBI" id="CHEBI:15379"/>
        <dbReference type="ChEBI" id="CHEBI:29033"/>
        <dbReference type="ChEBI" id="CHEBI:78619"/>
        <dbReference type="EC" id="1.16.3.2"/>
    </reaction>
</comment>
<evidence type="ECO:0000256" key="5">
    <source>
        <dbReference type="ARBA" id="ARBA00023004"/>
    </source>
</evidence>
<dbReference type="GO" id="GO:0008198">
    <property type="term" value="F:ferrous iron binding"/>
    <property type="evidence" value="ECO:0007669"/>
    <property type="project" value="TreeGrafter"/>
</dbReference>
<keyword evidence="2 8" id="KW-0409">Iron storage</keyword>
<dbReference type="InterPro" id="IPR008331">
    <property type="entry name" value="Ferritin_DPS_dom"/>
</dbReference>
<dbReference type="PANTHER" id="PTHR11431:SF127">
    <property type="entry name" value="BACTERIAL NON-HEME FERRITIN"/>
    <property type="match status" value="1"/>
</dbReference>
<accession>A0A2T0WV18</accession>
<dbReference type="FunFam" id="1.20.1260.10:FF:000001">
    <property type="entry name" value="Non-heme ferritin"/>
    <property type="match status" value="1"/>
</dbReference>
<dbReference type="Gene3D" id="1.20.1260.10">
    <property type="match status" value="1"/>
</dbReference>
<feature type="binding site" evidence="7">
    <location>
        <position position="154"/>
    </location>
    <ligand>
        <name>Fe cation</name>
        <dbReference type="ChEBI" id="CHEBI:24875"/>
        <label>1</label>
    </ligand>
</feature>
<feature type="binding site" evidence="7">
    <location>
        <position position="77"/>
    </location>
    <ligand>
        <name>Fe cation</name>
        <dbReference type="ChEBI" id="CHEBI:24875"/>
        <label>1</label>
    </ligand>
</feature>
<keyword evidence="4" id="KW-0560">Oxidoreductase</keyword>
<dbReference type="GO" id="GO:0016491">
    <property type="term" value="F:oxidoreductase activity"/>
    <property type="evidence" value="ECO:0007669"/>
    <property type="project" value="UniProtKB-KW"/>
</dbReference>
<keyword evidence="8" id="KW-0963">Cytoplasm</keyword>
<name>A0A2T0WV18_9BACT</name>
<dbReference type="CDD" id="cd01055">
    <property type="entry name" value="Nonheme_Ferritin"/>
    <property type="match status" value="1"/>
</dbReference>
<gene>
    <name evidence="10" type="ORF">CLW00_101180</name>
</gene>
<dbReference type="Pfam" id="PF00210">
    <property type="entry name" value="Ferritin"/>
    <property type="match status" value="1"/>
</dbReference>
<feature type="binding site" evidence="7">
    <location>
        <position position="80"/>
    </location>
    <ligand>
        <name>Fe cation</name>
        <dbReference type="ChEBI" id="CHEBI:24875"/>
        <label>1</label>
    </ligand>
</feature>
<evidence type="ECO:0000256" key="2">
    <source>
        <dbReference type="ARBA" id="ARBA00022434"/>
    </source>
</evidence>
<feature type="binding site" evidence="7">
    <location>
        <position position="121"/>
    </location>
    <ligand>
        <name>Fe cation</name>
        <dbReference type="ChEBI" id="CHEBI:24875"/>
        <label>1</label>
    </ligand>
</feature>
<dbReference type="InterPro" id="IPR001519">
    <property type="entry name" value="Ferritin"/>
</dbReference>
<dbReference type="InterPro" id="IPR009078">
    <property type="entry name" value="Ferritin-like_SF"/>
</dbReference>
<dbReference type="PANTHER" id="PTHR11431">
    <property type="entry name" value="FERRITIN"/>
    <property type="match status" value="1"/>
</dbReference>
<comment type="similarity">
    <text evidence="1 8">Belongs to the ferritin family. Prokaryotic subfamily.</text>
</comment>
<comment type="function">
    <text evidence="8">Iron-storage protein.</text>
</comment>
<dbReference type="AlphaFoldDB" id="A0A2T0WV18"/>
<evidence type="ECO:0000259" key="9">
    <source>
        <dbReference type="PROSITE" id="PS50905"/>
    </source>
</evidence>
<dbReference type="GO" id="GO:0042802">
    <property type="term" value="F:identical protein binding"/>
    <property type="evidence" value="ECO:0007669"/>
    <property type="project" value="UniProtKB-ARBA"/>
</dbReference>
<dbReference type="InterPro" id="IPR041719">
    <property type="entry name" value="Ferritin_prok"/>
</dbReference>
<feature type="binding site" evidence="7">
    <location>
        <position position="44"/>
    </location>
    <ligand>
        <name>Fe cation</name>
        <dbReference type="ChEBI" id="CHEBI:24875"/>
        <label>1</label>
    </ligand>
</feature>
<dbReference type="InterPro" id="IPR012347">
    <property type="entry name" value="Ferritin-like"/>
</dbReference>
<evidence type="ECO:0000256" key="6">
    <source>
        <dbReference type="ARBA" id="ARBA00054546"/>
    </source>
</evidence>
<dbReference type="SUPFAM" id="SSF47240">
    <property type="entry name" value="Ferritin-like"/>
    <property type="match status" value="1"/>
</dbReference>
<evidence type="ECO:0000256" key="7">
    <source>
        <dbReference type="PIRSR" id="PIRSR601519-1"/>
    </source>
</evidence>
<keyword evidence="3 7" id="KW-0479">Metal-binding</keyword>
<keyword evidence="5 7" id="KW-0408">Iron</keyword>
<sequence length="197" mass="22820">MSINFFIVKFDQMPKIMKTREIVTLQRSLLHDTEKLLNQQVEMEGRSSASYLSMASWCHMMGYENASKYLYTHADEERMHMMKLFHYINEAGGHAIQPEISGIRHNFNSLREVFELILEHEIKVTKSINAIVDHAFGVKDFATFSFMQWYVTEQREEETIARRALELFEIIGEEGIGLWTIDQELGKLHAISAEGGA</sequence>
<dbReference type="GO" id="GO:0005737">
    <property type="term" value="C:cytoplasm"/>
    <property type="evidence" value="ECO:0007669"/>
    <property type="project" value="UniProtKB-SubCell"/>
</dbReference>
<evidence type="ECO:0000313" key="10">
    <source>
        <dbReference type="EMBL" id="PRY90519.1"/>
    </source>
</evidence>
<evidence type="ECO:0000256" key="8">
    <source>
        <dbReference type="RuleBase" id="RU361145"/>
    </source>
</evidence>
<evidence type="ECO:0000256" key="3">
    <source>
        <dbReference type="ARBA" id="ARBA00022723"/>
    </source>
</evidence>
<evidence type="ECO:0000313" key="11">
    <source>
        <dbReference type="Proteomes" id="UP000238157"/>
    </source>
</evidence>
<proteinExistence type="inferred from homology"/>
<dbReference type="GO" id="GO:0006826">
    <property type="term" value="P:iron ion transport"/>
    <property type="evidence" value="ECO:0007669"/>
    <property type="project" value="InterPro"/>
</dbReference>
<keyword evidence="11" id="KW-1185">Reference proteome</keyword>
<reference evidence="10 11" key="1">
    <citation type="submission" date="2018-03" db="EMBL/GenBank/DDBJ databases">
        <title>Genomic Encyclopedia of Archaeal and Bacterial Type Strains, Phase II (KMG-II): from individual species to whole genera.</title>
        <authorList>
            <person name="Goeker M."/>
        </authorList>
    </citation>
    <scope>NUCLEOTIDE SEQUENCE [LARGE SCALE GENOMIC DNA]</scope>
    <source>
        <strain evidence="10 11">DSM 27929</strain>
    </source>
</reference>
<comment type="function">
    <text evidence="6">May alleviate iron toxicity in the presence of oxygen.</text>
</comment>
<dbReference type="EC" id="1.16.3.2" evidence="8"/>
<evidence type="ECO:0000256" key="1">
    <source>
        <dbReference type="ARBA" id="ARBA00006950"/>
    </source>
</evidence>
<dbReference type="EMBL" id="PVTR01000001">
    <property type="protein sequence ID" value="PRY90519.1"/>
    <property type="molecule type" value="Genomic_DNA"/>
</dbReference>
<evidence type="ECO:0000256" key="4">
    <source>
        <dbReference type="ARBA" id="ARBA00023002"/>
    </source>
</evidence>
<dbReference type="PROSITE" id="PS50905">
    <property type="entry name" value="FERRITIN_LIKE"/>
    <property type="match status" value="1"/>
</dbReference>
<dbReference type="GO" id="GO:0008199">
    <property type="term" value="F:ferric iron binding"/>
    <property type="evidence" value="ECO:0007669"/>
    <property type="project" value="InterPro"/>
</dbReference>